<dbReference type="GO" id="GO:0005789">
    <property type="term" value="C:endoplasmic reticulum membrane"/>
    <property type="evidence" value="ECO:0007669"/>
    <property type="project" value="UniProtKB-SubCell"/>
</dbReference>
<gene>
    <name evidence="9" type="ORF">CAPTEDRAFT_180320</name>
</gene>
<dbReference type="GO" id="GO:0033185">
    <property type="term" value="C:dolichol-phosphate-mannose synthase complex"/>
    <property type="evidence" value="ECO:0007669"/>
    <property type="project" value="TreeGrafter"/>
</dbReference>
<accession>R7TNY7</accession>
<dbReference type="EMBL" id="KB309065">
    <property type="protein sequence ID" value="ELT95608.1"/>
    <property type="molecule type" value="Genomic_DNA"/>
</dbReference>
<evidence type="ECO:0000256" key="4">
    <source>
        <dbReference type="ARBA" id="ARBA00022824"/>
    </source>
</evidence>
<dbReference type="OMA" id="KLMQWLF"/>
<evidence type="ECO:0000256" key="2">
    <source>
        <dbReference type="ARBA" id="ARBA00010430"/>
    </source>
</evidence>
<evidence type="ECO:0000256" key="1">
    <source>
        <dbReference type="ARBA" id="ARBA00004477"/>
    </source>
</evidence>
<dbReference type="AlphaFoldDB" id="R7TNY7"/>
<dbReference type="UniPathway" id="UPA00378"/>
<dbReference type="Pfam" id="PF08285">
    <property type="entry name" value="DPM3"/>
    <property type="match status" value="1"/>
</dbReference>
<dbReference type="FunCoup" id="R7TNY7">
    <property type="interactions" value="327"/>
</dbReference>
<evidence type="ECO:0000256" key="6">
    <source>
        <dbReference type="ARBA" id="ARBA00023136"/>
    </source>
</evidence>
<evidence type="ECO:0000256" key="7">
    <source>
        <dbReference type="RuleBase" id="RU365085"/>
    </source>
</evidence>
<evidence type="ECO:0000313" key="10">
    <source>
        <dbReference type="EnsemblMetazoa" id="CapteP180320"/>
    </source>
</evidence>
<comment type="similarity">
    <text evidence="2 7">Belongs to the DPM3 family.</text>
</comment>
<feature type="coiled-coil region" evidence="8">
    <location>
        <begin position="65"/>
        <end position="92"/>
    </location>
</feature>
<reference evidence="9 11" key="2">
    <citation type="journal article" date="2013" name="Nature">
        <title>Insights into bilaterian evolution from three spiralian genomes.</title>
        <authorList>
            <person name="Simakov O."/>
            <person name="Marletaz F."/>
            <person name="Cho S.J."/>
            <person name="Edsinger-Gonzales E."/>
            <person name="Havlak P."/>
            <person name="Hellsten U."/>
            <person name="Kuo D.H."/>
            <person name="Larsson T."/>
            <person name="Lv J."/>
            <person name="Arendt D."/>
            <person name="Savage R."/>
            <person name="Osoegawa K."/>
            <person name="de Jong P."/>
            <person name="Grimwood J."/>
            <person name="Chapman J.A."/>
            <person name="Shapiro H."/>
            <person name="Aerts A."/>
            <person name="Otillar R.P."/>
            <person name="Terry A.Y."/>
            <person name="Boore J.L."/>
            <person name="Grigoriev I.V."/>
            <person name="Lindberg D.R."/>
            <person name="Seaver E.C."/>
            <person name="Weisblat D.A."/>
            <person name="Putnam N.H."/>
            <person name="Rokhsar D.S."/>
        </authorList>
    </citation>
    <scope>NUCLEOTIDE SEQUENCE</scope>
    <source>
        <strain evidence="9 11">I ESC-2004</strain>
    </source>
</reference>
<name>R7TNY7_CAPTE</name>
<keyword evidence="3 7" id="KW-0812">Transmembrane</keyword>
<comment type="function">
    <text evidence="7">Stabilizer subunit of the dolichol-phosphate mannose (DPM) synthase complex; tethers catalytic subunit to the ER.</text>
</comment>
<protein>
    <recommendedName>
        <fullName evidence="7">Dolichol-phosphate mannosyltransferase subunit 3</fullName>
    </recommendedName>
</protein>
<comment type="subcellular location">
    <subcellularLocation>
        <location evidence="1 7">Endoplasmic reticulum membrane</location>
        <topology evidence="1 7">Multi-pass membrane protein</topology>
    </subcellularLocation>
</comment>
<evidence type="ECO:0000256" key="8">
    <source>
        <dbReference type="SAM" id="Coils"/>
    </source>
</evidence>
<dbReference type="PANTHER" id="PTHR16433:SF0">
    <property type="entry name" value="DOLICHOL-PHOSPHATE MANNOSYLTRANSFERASE SUBUNIT 3"/>
    <property type="match status" value="1"/>
</dbReference>
<dbReference type="InterPro" id="IPR013174">
    <property type="entry name" value="DPM3"/>
</dbReference>
<feature type="transmembrane region" description="Helical" evidence="7">
    <location>
        <begin position="7"/>
        <end position="24"/>
    </location>
</feature>
<dbReference type="PANTHER" id="PTHR16433">
    <property type="entry name" value="DOLICHOL-PHOSPHATE MANNOSYLTRANSFERASE SUBUNIT 3"/>
    <property type="match status" value="1"/>
</dbReference>
<keyword evidence="6 7" id="KW-0472">Membrane</keyword>
<dbReference type="STRING" id="283909.R7TNY7"/>
<keyword evidence="4 7" id="KW-0256">Endoplasmic reticulum</keyword>
<comment type="subunit">
    <text evidence="7">Component of the dolichol-phosphate mannose (DPM) synthase complex.</text>
</comment>
<proteinExistence type="inferred from homology"/>
<reference evidence="11" key="1">
    <citation type="submission" date="2012-12" db="EMBL/GenBank/DDBJ databases">
        <authorList>
            <person name="Hellsten U."/>
            <person name="Grimwood J."/>
            <person name="Chapman J.A."/>
            <person name="Shapiro H."/>
            <person name="Aerts A."/>
            <person name="Otillar R.P."/>
            <person name="Terry A.Y."/>
            <person name="Boore J.L."/>
            <person name="Simakov O."/>
            <person name="Marletaz F."/>
            <person name="Cho S.-J."/>
            <person name="Edsinger-Gonzales E."/>
            <person name="Havlak P."/>
            <person name="Kuo D.-H."/>
            <person name="Larsson T."/>
            <person name="Lv J."/>
            <person name="Arendt D."/>
            <person name="Savage R."/>
            <person name="Osoegawa K."/>
            <person name="de Jong P."/>
            <person name="Lindberg D.R."/>
            <person name="Seaver E.C."/>
            <person name="Weisblat D.A."/>
            <person name="Putnam N.H."/>
            <person name="Grigoriev I.V."/>
            <person name="Rokhsar D.S."/>
        </authorList>
    </citation>
    <scope>NUCLEOTIDE SEQUENCE</scope>
    <source>
        <strain evidence="11">I ESC-2004</strain>
    </source>
</reference>
<comment type="pathway">
    <text evidence="7">Protein modification; protein glycosylation.</text>
</comment>
<keyword evidence="8" id="KW-0175">Coiled coil</keyword>
<dbReference type="GO" id="GO:0006506">
    <property type="term" value="P:GPI anchor biosynthetic process"/>
    <property type="evidence" value="ECO:0007669"/>
    <property type="project" value="TreeGrafter"/>
</dbReference>
<dbReference type="HOGENOM" id="CLU_150782_0_1_1"/>
<evidence type="ECO:0000313" key="11">
    <source>
        <dbReference type="Proteomes" id="UP000014760"/>
    </source>
</evidence>
<evidence type="ECO:0000256" key="3">
    <source>
        <dbReference type="ARBA" id="ARBA00022692"/>
    </source>
</evidence>
<feature type="transmembrane region" description="Helical" evidence="7">
    <location>
        <begin position="44"/>
        <end position="63"/>
    </location>
</feature>
<organism evidence="9">
    <name type="scientific">Capitella teleta</name>
    <name type="common">Polychaete worm</name>
    <dbReference type="NCBI Taxonomy" id="283909"/>
    <lineage>
        <taxon>Eukaryota</taxon>
        <taxon>Metazoa</taxon>
        <taxon>Spiralia</taxon>
        <taxon>Lophotrochozoa</taxon>
        <taxon>Annelida</taxon>
        <taxon>Polychaeta</taxon>
        <taxon>Sedentaria</taxon>
        <taxon>Scolecida</taxon>
        <taxon>Capitellidae</taxon>
        <taxon>Capitella</taxon>
    </lineage>
</organism>
<dbReference type="Proteomes" id="UP000014760">
    <property type="component" value="Unassembled WGS sequence"/>
</dbReference>
<keyword evidence="11" id="KW-1185">Reference proteome</keyword>
<sequence>MFTKLQQWLSAIFLYASFWLSSFYDKLPLTLSDPWKEIIFASPIYFLITFACFSLATIGYRVAIFNDCTEASEELKKEIIEAKKDLEKKGLKIS</sequence>
<evidence type="ECO:0000313" key="9">
    <source>
        <dbReference type="EMBL" id="ELT95608.1"/>
    </source>
</evidence>
<evidence type="ECO:0000256" key="5">
    <source>
        <dbReference type="ARBA" id="ARBA00022989"/>
    </source>
</evidence>
<dbReference type="OrthoDB" id="2014333at2759"/>
<reference evidence="10" key="3">
    <citation type="submission" date="2015-06" db="UniProtKB">
        <authorList>
            <consortium name="EnsemblMetazoa"/>
        </authorList>
    </citation>
    <scope>IDENTIFICATION</scope>
</reference>
<keyword evidence="5 7" id="KW-1133">Transmembrane helix</keyword>
<dbReference type="EMBL" id="AMQN01011738">
    <property type="status" value="NOT_ANNOTATED_CDS"/>
    <property type="molecule type" value="Genomic_DNA"/>
</dbReference>
<dbReference type="EnsemblMetazoa" id="CapteT180320">
    <property type="protein sequence ID" value="CapteP180320"/>
    <property type="gene ID" value="CapteG180320"/>
</dbReference>